<feature type="compositionally biased region" description="Low complexity" evidence="1">
    <location>
        <begin position="138"/>
        <end position="158"/>
    </location>
</feature>
<dbReference type="AlphaFoldDB" id="A0AAQ3TUP2"/>
<proteinExistence type="predicted"/>
<dbReference type="Proteomes" id="UP001341281">
    <property type="component" value="Chromosome 06"/>
</dbReference>
<organism evidence="2 3">
    <name type="scientific">Paspalum notatum var. saurae</name>
    <dbReference type="NCBI Taxonomy" id="547442"/>
    <lineage>
        <taxon>Eukaryota</taxon>
        <taxon>Viridiplantae</taxon>
        <taxon>Streptophyta</taxon>
        <taxon>Embryophyta</taxon>
        <taxon>Tracheophyta</taxon>
        <taxon>Spermatophyta</taxon>
        <taxon>Magnoliopsida</taxon>
        <taxon>Liliopsida</taxon>
        <taxon>Poales</taxon>
        <taxon>Poaceae</taxon>
        <taxon>PACMAD clade</taxon>
        <taxon>Panicoideae</taxon>
        <taxon>Andropogonodae</taxon>
        <taxon>Paspaleae</taxon>
        <taxon>Paspalinae</taxon>
        <taxon>Paspalum</taxon>
    </lineage>
</organism>
<sequence>MAFLFMRSGDHHSIAASSCQLHGLPLVVCSQIRDGAGARRAQAPNLLHQLLHLLLVHLRPRLRGLRSFRGVDELLHLGVDLHLLLPEQLVPYHVRGGGGAGVLGRRRGLDGSHRRANLGARRQRQLFEGEDVRRGVEQPALPAGPGPQGRAAAARQQAVQEGRVLDGARQEGRALLLPPLRAPHAPLHVQQLRAGLLLPAPEPCQLPRQRLPVPPQPLELALAAAAGPRRRSRVCAPAAAADVGKQVALPREEVGVRELPPVRAHLAESLHRIAMAAHTNSNHASAVLSCRRKVEKLACLKRRGRSPAAKACGSHTTKLFRAAPHDTKPSVAGSSTSSNVFARNGGRTADAAGVCQGSGTGAAAPAAPPPTAQCPTPASSSSAASNTTTTSSSSSSCLTVTAAGRSIRRRAAGAA</sequence>
<name>A0AAQ3TUP2_PASNO</name>
<protein>
    <submittedName>
        <fullName evidence="2">Uncharacterized protein</fullName>
    </submittedName>
</protein>
<feature type="compositionally biased region" description="Polar residues" evidence="1">
    <location>
        <begin position="332"/>
        <end position="341"/>
    </location>
</feature>
<feature type="region of interest" description="Disordered" evidence="1">
    <location>
        <begin position="129"/>
        <end position="159"/>
    </location>
</feature>
<gene>
    <name evidence="2" type="ORF">U9M48_027251</name>
</gene>
<accession>A0AAQ3TUP2</accession>
<evidence type="ECO:0000256" key="1">
    <source>
        <dbReference type="SAM" id="MobiDB-lite"/>
    </source>
</evidence>
<feature type="region of interest" description="Disordered" evidence="1">
    <location>
        <begin position="323"/>
        <end position="343"/>
    </location>
</feature>
<dbReference type="EMBL" id="CP144750">
    <property type="protein sequence ID" value="WVZ79699.1"/>
    <property type="molecule type" value="Genomic_DNA"/>
</dbReference>
<evidence type="ECO:0000313" key="3">
    <source>
        <dbReference type="Proteomes" id="UP001341281"/>
    </source>
</evidence>
<reference evidence="2 3" key="1">
    <citation type="submission" date="2024-02" db="EMBL/GenBank/DDBJ databases">
        <title>High-quality chromosome-scale genome assembly of Pensacola bahiagrass (Paspalum notatum Flugge var. saurae).</title>
        <authorList>
            <person name="Vega J.M."/>
            <person name="Podio M."/>
            <person name="Orjuela J."/>
            <person name="Siena L.A."/>
            <person name="Pessino S.C."/>
            <person name="Combes M.C."/>
            <person name="Mariac C."/>
            <person name="Albertini E."/>
            <person name="Pupilli F."/>
            <person name="Ortiz J.P.A."/>
            <person name="Leblanc O."/>
        </authorList>
    </citation>
    <scope>NUCLEOTIDE SEQUENCE [LARGE SCALE GENOMIC DNA]</scope>
    <source>
        <strain evidence="2">R1</strain>
        <tissue evidence="2">Leaf</tissue>
    </source>
</reference>
<evidence type="ECO:0000313" key="2">
    <source>
        <dbReference type="EMBL" id="WVZ79699.1"/>
    </source>
</evidence>
<feature type="region of interest" description="Disordered" evidence="1">
    <location>
        <begin position="358"/>
        <end position="403"/>
    </location>
</feature>
<keyword evidence="3" id="KW-1185">Reference proteome</keyword>
<feature type="compositionally biased region" description="Low complexity" evidence="1">
    <location>
        <begin position="373"/>
        <end position="403"/>
    </location>
</feature>